<evidence type="ECO:0000256" key="5">
    <source>
        <dbReference type="ARBA" id="ARBA00022839"/>
    </source>
</evidence>
<dbReference type="InterPro" id="IPR050535">
    <property type="entry name" value="DNA_Repair-Maintenance_Comp"/>
</dbReference>
<feature type="domain" description="Calcineurin-like phosphoesterase" evidence="6">
    <location>
        <begin position="4"/>
        <end position="197"/>
    </location>
</feature>
<proteinExistence type="inferred from homology"/>
<protein>
    <recommendedName>
        <fullName evidence="2">Nuclease SbcCD subunit D</fullName>
    </recommendedName>
</protein>
<dbReference type="InterPro" id="IPR014577">
    <property type="entry name" value="UCP033093_metalloPase"/>
</dbReference>
<dbReference type="PANTHER" id="PTHR30337">
    <property type="entry name" value="COMPONENT OF ATP-DEPENDENT DSDNA EXONUCLEASE"/>
    <property type="match status" value="1"/>
</dbReference>
<evidence type="ECO:0000313" key="8">
    <source>
        <dbReference type="Proteomes" id="UP000033457"/>
    </source>
</evidence>
<accession>A0A0F6TDY4</accession>
<keyword evidence="4" id="KW-0378">Hydrolase</keyword>
<dbReference type="AlphaFoldDB" id="A0A0F6TDY4"/>
<dbReference type="SUPFAM" id="SSF56300">
    <property type="entry name" value="Metallo-dependent phosphatases"/>
    <property type="match status" value="1"/>
</dbReference>
<dbReference type="PANTHER" id="PTHR30337:SF0">
    <property type="entry name" value="NUCLEASE SBCCD SUBUNIT D"/>
    <property type="match status" value="1"/>
</dbReference>
<keyword evidence="5 7" id="KW-0269">Exonuclease</keyword>
<dbReference type="KEGG" id="cku:UL82_07550"/>
<evidence type="ECO:0000313" key="7">
    <source>
        <dbReference type="EMBL" id="AKE41671.1"/>
    </source>
</evidence>
<keyword evidence="3" id="KW-0540">Nuclease</keyword>
<name>A0A0F6TDY4_9CORY</name>
<sequence length="393" mass="42875">MTVTFVHSSDLQLGMRRWFLDSDAQARFDDARKRSLTKLGEVAVAHGAEFIVLSGDIFEHNSLADATLSRAFDAIKALPVPVYLISGNHDPLTSDSLVLKADNLDAVYALTDDTMREIRPGVEIIGAAWKNKHVHYDVLGQTVQSCTPTSAIRIVLGHGQFSSYHSGYDPSVIDLAAVENVVRSGGVDYVAMGDTHSALEVGTTGKIWYSGAPETTDFIELPAGGGEINSGKALVVTIEKTGFSSQVSVTEVPIGEWDFIALTQEINSQQEAEQFVSWLEGLAHKDRHVIKYALRGGVQLHTMTYLAAEISRLRPSFAALYERKSHHDLSINPTAEEIADLGLKGYLNTALTELIEQNLAGNEVATDSINLLYRLHNKVSQENQNLSAVTKGR</sequence>
<organism evidence="7 8">
    <name type="scientific">Corynebacterium kutscheri</name>
    <dbReference type="NCBI Taxonomy" id="35755"/>
    <lineage>
        <taxon>Bacteria</taxon>
        <taxon>Bacillati</taxon>
        <taxon>Actinomycetota</taxon>
        <taxon>Actinomycetes</taxon>
        <taxon>Mycobacteriales</taxon>
        <taxon>Corynebacteriaceae</taxon>
        <taxon>Corynebacterium</taxon>
    </lineage>
</organism>
<keyword evidence="8" id="KW-1185">Reference proteome</keyword>
<dbReference type="HOGENOM" id="CLU_026621_1_0_11"/>
<comment type="similarity">
    <text evidence="1">Belongs to the SbcD family.</text>
</comment>
<dbReference type="Proteomes" id="UP000033457">
    <property type="component" value="Chromosome"/>
</dbReference>
<dbReference type="InterPro" id="IPR004843">
    <property type="entry name" value="Calcineurin-like_PHP"/>
</dbReference>
<dbReference type="InterPro" id="IPR041796">
    <property type="entry name" value="Mre11_N"/>
</dbReference>
<dbReference type="RefSeq" id="WP_046440058.1">
    <property type="nucleotide sequence ID" value="NZ_CP011312.1"/>
</dbReference>
<evidence type="ECO:0000256" key="3">
    <source>
        <dbReference type="ARBA" id="ARBA00022722"/>
    </source>
</evidence>
<dbReference type="Gene3D" id="3.60.21.10">
    <property type="match status" value="1"/>
</dbReference>
<dbReference type="InterPro" id="IPR029052">
    <property type="entry name" value="Metallo-depent_PP-like"/>
</dbReference>
<dbReference type="CDD" id="cd00840">
    <property type="entry name" value="MPP_Mre11_N"/>
    <property type="match status" value="1"/>
</dbReference>
<dbReference type="GO" id="GO:0004527">
    <property type="term" value="F:exonuclease activity"/>
    <property type="evidence" value="ECO:0007669"/>
    <property type="project" value="UniProtKB-KW"/>
</dbReference>
<dbReference type="PIRSF" id="PIRSF033093">
    <property type="entry name" value="UCP_ML1119"/>
    <property type="match status" value="1"/>
</dbReference>
<reference evidence="7 8" key="1">
    <citation type="journal article" date="2015" name="Genome Announc.">
        <title>Complete Genome Sequence of Corynebacterium kutscheri DSM 20755, a Corynebacterial Type Strain with Remarkably Low G+C Content of Chromosomal DNA.</title>
        <authorList>
            <person name="Ruckert C."/>
            <person name="Albersmeier A."/>
            <person name="Winkler A."/>
            <person name="Tauch A."/>
        </authorList>
    </citation>
    <scope>NUCLEOTIDE SEQUENCE [LARGE SCALE GENOMIC DNA]</scope>
    <source>
        <strain evidence="7 8">DSM 20755</strain>
    </source>
</reference>
<gene>
    <name evidence="7" type="ORF">UL82_07550</name>
</gene>
<dbReference type="OrthoDB" id="9773856at2"/>
<dbReference type="STRING" id="35755.UL82_07550"/>
<evidence type="ECO:0000259" key="6">
    <source>
        <dbReference type="Pfam" id="PF00149"/>
    </source>
</evidence>
<evidence type="ECO:0000256" key="1">
    <source>
        <dbReference type="ARBA" id="ARBA00010555"/>
    </source>
</evidence>
<dbReference type="EMBL" id="CP011312">
    <property type="protein sequence ID" value="AKE41671.1"/>
    <property type="molecule type" value="Genomic_DNA"/>
</dbReference>
<evidence type="ECO:0000256" key="4">
    <source>
        <dbReference type="ARBA" id="ARBA00022801"/>
    </source>
</evidence>
<evidence type="ECO:0000256" key="2">
    <source>
        <dbReference type="ARBA" id="ARBA00013365"/>
    </source>
</evidence>
<dbReference type="Pfam" id="PF00149">
    <property type="entry name" value="Metallophos"/>
    <property type="match status" value="1"/>
</dbReference>